<sequence>MSRPRWYFSLRSPYSWLAYRDLLDRHPEVLGEVEWIPFWEPDEDFTRLLAETDDELPYVPMSRAKSLYILQDVRRLAAERALRPAWPVDRAPHWEVAHLAYLVAAERDAGPAFVDEAYRARWERGDDLSDPGTVAALGDRIGVDGALLAGAVHDRRIRRRGLDCLRSACADGVFGVPYFVTGHDRYWGVDRVRPFVAALHPSTPAKPETSPEPATRPEQGTRPDPDTKPEPDTGAAVLVAAAAGPDAGHAGGCG</sequence>
<dbReference type="Proteomes" id="UP000614996">
    <property type="component" value="Unassembled WGS sequence"/>
</dbReference>
<dbReference type="Pfam" id="PF01323">
    <property type="entry name" value="DSBA"/>
    <property type="match status" value="1"/>
</dbReference>
<dbReference type="EMBL" id="BOPO01000150">
    <property type="protein sequence ID" value="GIL31902.1"/>
    <property type="molecule type" value="Genomic_DNA"/>
</dbReference>
<comment type="caution">
    <text evidence="3">The sequence shown here is derived from an EMBL/GenBank/DDBJ whole genome shotgun (WGS) entry which is preliminary data.</text>
</comment>
<feature type="region of interest" description="Disordered" evidence="1">
    <location>
        <begin position="200"/>
        <end position="235"/>
    </location>
</feature>
<dbReference type="InterPro" id="IPR051924">
    <property type="entry name" value="GST_Kappa/NadH"/>
</dbReference>
<keyword evidence="4" id="KW-1185">Reference proteome</keyword>
<protein>
    <recommendedName>
        <fullName evidence="2">DSBA-like thioredoxin domain-containing protein</fullName>
    </recommendedName>
</protein>
<dbReference type="RefSeq" id="WP_207129441.1">
    <property type="nucleotide sequence ID" value="NZ_BOPO01000150.1"/>
</dbReference>
<dbReference type="AlphaFoldDB" id="A0A8J4ALB1"/>
<reference evidence="4" key="1">
    <citation type="journal article" date="2021" name="Int. J. Syst. Evol. Microbiol.">
        <title>Actinocatenispora comari sp. nov., an endophytic actinomycete isolated from aerial parts of Comarum salesowianum.</title>
        <authorList>
            <person name="Oyunbileg N."/>
            <person name="Iizaka Y."/>
            <person name="Hamada M."/>
            <person name="Davaapurev B.O."/>
            <person name="Fukumoto A."/>
            <person name="Tsetseg B."/>
            <person name="Kato F."/>
            <person name="Tamura T."/>
            <person name="Batkhuu J."/>
            <person name="Anzai Y."/>
        </authorList>
    </citation>
    <scope>NUCLEOTIDE SEQUENCE [LARGE SCALE GENOMIC DNA]</scope>
    <source>
        <strain evidence="4">NUM-2625</strain>
    </source>
</reference>
<feature type="compositionally biased region" description="Basic and acidic residues" evidence="1">
    <location>
        <begin position="219"/>
        <end position="231"/>
    </location>
</feature>
<dbReference type="PANTHER" id="PTHR42943">
    <property type="entry name" value="GLUTATHIONE S-TRANSFERASE KAPPA"/>
    <property type="match status" value="1"/>
</dbReference>
<evidence type="ECO:0000256" key="1">
    <source>
        <dbReference type="SAM" id="MobiDB-lite"/>
    </source>
</evidence>
<dbReference type="InterPro" id="IPR001853">
    <property type="entry name" value="DSBA-like_thioredoxin_dom"/>
</dbReference>
<dbReference type="GO" id="GO:0006749">
    <property type="term" value="P:glutathione metabolic process"/>
    <property type="evidence" value="ECO:0007669"/>
    <property type="project" value="TreeGrafter"/>
</dbReference>
<dbReference type="PANTHER" id="PTHR42943:SF2">
    <property type="entry name" value="GLUTATHIONE S-TRANSFERASE KAPPA 1"/>
    <property type="match status" value="1"/>
</dbReference>
<proteinExistence type="predicted"/>
<accession>A0A8J4ALB1</accession>
<feature type="domain" description="DSBA-like thioredoxin" evidence="2">
    <location>
        <begin position="7"/>
        <end position="199"/>
    </location>
</feature>
<gene>
    <name evidence="3" type="ORF">NUM_71560</name>
</gene>
<dbReference type="Gene3D" id="3.40.30.10">
    <property type="entry name" value="Glutaredoxin"/>
    <property type="match status" value="1"/>
</dbReference>
<evidence type="ECO:0000259" key="2">
    <source>
        <dbReference type="Pfam" id="PF01323"/>
    </source>
</evidence>
<dbReference type="InterPro" id="IPR036249">
    <property type="entry name" value="Thioredoxin-like_sf"/>
</dbReference>
<dbReference type="GO" id="GO:0004364">
    <property type="term" value="F:glutathione transferase activity"/>
    <property type="evidence" value="ECO:0007669"/>
    <property type="project" value="TreeGrafter"/>
</dbReference>
<organism evidence="3 4">
    <name type="scientific">Actinocatenispora comari</name>
    <dbReference type="NCBI Taxonomy" id="2807577"/>
    <lineage>
        <taxon>Bacteria</taxon>
        <taxon>Bacillati</taxon>
        <taxon>Actinomycetota</taxon>
        <taxon>Actinomycetes</taxon>
        <taxon>Micromonosporales</taxon>
        <taxon>Micromonosporaceae</taxon>
        <taxon>Actinocatenispora</taxon>
    </lineage>
</organism>
<dbReference type="GO" id="GO:0004602">
    <property type="term" value="F:glutathione peroxidase activity"/>
    <property type="evidence" value="ECO:0007669"/>
    <property type="project" value="TreeGrafter"/>
</dbReference>
<evidence type="ECO:0000313" key="4">
    <source>
        <dbReference type="Proteomes" id="UP000614996"/>
    </source>
</evidence>
<dbReference type="SUPFAM" id="SSF52833">
    <property type="entry name" value="Thioredoxin-like"/>
    <property type="match status" value="1"/>
</dbReference>
<name>A0A8J4ALB1_9ACTN</name>
<evidence type="ECO:0000313" key="3">
    <source>
        <dbReference type="EMBL" id="GIL31902.1"/>
    </source>
</evidence>